<sequence>MCQNIHSIVAPILYASKDGSQREAIIQVTLQASKTSYRHAAAMFFSHFAYITQASEPTTIPQLSRKHFPRHQHKRNSTAFTDITRATSTSAIPQLIHSAHTFNPIGFQKFPTSFPIRHQNHKPETAEHYIQTPLTSLMHFFSQTHSGKRSVLDHYCQISHITLC</sequence>
<evidence type="ECO:0000313" key="2">
    <source>
        <dbReference type="Proteomes" id="UP000807504"/>
    </source>
</evidence>
<organism evidence="1 2">
    <name type="scientific">Argiope bruennichi</name>
    <name type="common">Wasp spider</name>
    <name type="synonym">Aranea bruennichi</name>
    <dbReference type="NCBI Taxonomy" id="94029"/>
    <lineage>
        <taxon>Eukaryota</taxon>
        <taxon>Metazoa</taxon>
        <taxon>Ecdysozoa</taxon>
        <taxon>Arthropoda</taxon>
        <taxon>Chelicerata</taxon>
        <taxon>Arachnida</taxon>
        <taxon>Araneae</taxon>
        <taxon>Araneomorphae</taxon>
        <taxon>Entelegynae</taxon>
        <taxon>Araneoidea</taxon>
        <taxon>Araneidae</taxon>
        <taxon>Argiope</taxon>
    </lineage>
</organism>
<name>A0A8T0EM23_ARGBR</name>
<evidence type="ECO:0000313" key="1">
    <source>
        <dbReference type="EMBL" id="KAF8774648.1"/>
    </source>
</evidence>
<proteinExistence type="predicted"/>
<reference evidence="1" key="2">
    <citation type="submission" date="2020-06" db="EMBL/GenBank/DDBJ databases">
        <authorList>
            <person name="Sheffer M."/>
        </authorList>
    </citation>
    <scope>NUCLEOTIDE SEQUENCE</scope>
</reference>
<gene>
    <name evidence="1" type="ORF">HNY73_017178</name>
</gene>
<comment type="caution">
    <text evidence="1">The sequence shown here is derived from an EMBL/GenBank/DDBJ whole genome shotgun (WGS) entry which is preliminary data.</text>
</comment>
<protein>
    <submittedName>
        <fullName evidence="1">Uncharacterized protein</fullName>
    </submittedName>
</protein>
<keyword evidence="2" id="KW-1185">Reference proteome</keyword>
<reference evidence="1" key="1">
    <citation type="journal article" date="2020" name="bioRxiv">
        <title>Chromosome-level reference genome of the European wasp spider Argiope bruennichi: a resource for studies on range expansion and evolutionary adaptation.</title>
        <authorList>
            <person name="Sheffer M.M."/>
            <person name="Hoppe A."/>
            <person name="Krehenwinkel H."/>
            <person name="Uhl G."/>
            <person name="Kuss A.W."/>
            <person name="Jensen L."/>
            <person name="Jensen C."/>
            <person name="Gillespie R.G."/>
            <person name="Hoff K.J."/>
            <person name="Prost S."/>
        </authorList>
    </citation>
    <scope>NUCLEOTIDE SEQUENCE</scope>
</reference>
<dbReference type="Proteomes" id="UP000807504">
    <property type="component" value="Unassembled WGS sequence"/>
</dbReference>
<accession>A0A8T0EM23</accession>
<dbReference type="AlphaFoldDB" id="A0A8T0EM23"/>
<dbReference type="EMBL" id="JABXBU010002227">
    <property type="protein sequence ID" value="KAF8774648.1"/>
    <property type="molecule type" value="Genomic_DNA"/>
</dbReference>